<keyword evidence="9 14" id="KW-0560">Oxidoreductase</keyword>
<comment type="similarity">
    <text evidence="2 14">Belongs to the fatty acid desaturase type 1 family.</text>
</comment>
<dbReference type="InterPro" id="IPR005804">
    <property type="entry name" value="FA_desaturase_dom"/>
</dbReference>
<reference evidence="18" key="1">
    <citation type="journal article" date="2012" name="MBio">
        <title>Comparative genome analysis of Trichophyton rubrum and related dermatophytes reveals candidate genes involved in infection.</title>
        <authorList>
            <person name="Martinez D.A."/>
            <person name="Oliver B.G."/>
            <person name="Graeser Y."/>
            <person name="Goldberg J.M."/>
            <person name="Li W."/>
            <person name="Martinez-Rossi N.M."/>
            <person name="Monod M."/>
            <person name="Shelest E."/>
            <person name="Barton R.C."/>
            <person name="Birch E."/>
            <person name="Brakhage A.A."/>
            <person name="Chen Z."/>
            <person name="Gurr S.J."/>
            <person name="Heiman D."/>
            <person name="Heitman J."/>
            <person name="Kosti I."/>
            <person name="Rossi A."/>
            <person name="Saif S."/>
            <person name="Samalova M."/>
            <person name="Saunders C.W."/>
            <person name="Shea T."/>
            <person name="Summerbell R.C."/>
            <person name="Xu J."/>
            <person name="Young S."/>
            <person name="Zeng Q."/>
            <person name="Birren B.W."/>
            <person name="Cuomo C.A."/>
            <person name="White T.C."/>
        </authorList>
    </citation>
    <scope>NUCLEOTIDE SEQUENCE [LARGE SCALE GENOMIC DNA]</scope>
    <source>
        <strain evidence="18">ATCC MYA-4605 / CBS 113480</strain>
    </source>
</reference>
<dbReference type="GO" id="GO:0005789">
    <property type="term" value="C:endoplasmic reticulum membrane"/>
    <property type="evidence" value="ECO:0007669"/>
    <property type="project" value="TreeGrafter"/>
</dbReference>
<keyword evidence="14" id="KW-0249">Electron transport</keyword>
<evidence type="ECO:0000256" key="7">
    <source>
        <dbReference type="ARBA" id="ARBA00022832"/>
    </source>
</evidence>
<keyword evidence="18" id="KW-1185">Reference proteome</keyword>
<keyword evidence="11 14" id="KW-0443">Lipid metabolism</keyword>
<dbReference type="InterPro" id="IPR018506">
    <property type="entry name" value="Cyt_B5_heme-BS"/>
</dbReference>
<evidence type="ECO:0000313" key="17">
    <source>
        <dbReference type="EMBL" id="EEQ34965.1"/>
    </source>
</evidence>
<evidence type="ECO:0000256" key="12">
    <source>
        <dbReference type="ARBA" id="ARBA00023136"/>
    </source>
</evidence>
<dbReference type="InterPro" id="IPR015876">
    <property type="entry name" value="Acyl-CoA_DS"/>
</dbReference>
<evidence type="ECO:0000256" key="6">
    <source>
        <dbReference type="ARBA" id="ARBA00022723"/>
    </source>
</evidence>
<keyword evidence="8 15" id="KW-1133">Transmembrane helix</keyword>
<dbReference type="PROSITE" id="PS50255">
    <property type="entry name" value="CYTOCHROME_B5_2"/>
    <property type="match status" value="1"/>
</dbReference>
<evidence type="ECO:0000256" key="11">
    <source>
        <dbReference type="ARBA" id="ARBA00023098"/>
    </source>
</evidence>
<evidence type="ECO:0000256" key="13">
    <source>
        <dbReference type="ARBA" id="ARBA00023160"/>
    </source>
</evidence>
<dbReference type="PANTHER" id="PTHR11351">
    <property type="entry name" value="ACYL-COA DESATURASE"/>
    <property type="match status" value="1"/>
</dbReference>
<gene>
    <name evidence="17" type="ORF">MCYG_07784</name>
</gene>
<organism evidence="17 18">
    <name type="scientific">Arthroderma otae (strain ATCC MYA-4605 / CBS 113480)</name>
    <name type="common">Microsporum canis</name>
    <dbReference type="NCBI Taxonomy" id="554155"/>
    <lineage>
        <taxon>Eukaryota</taxon>
        <taxon>Fungi</taxon>
        <taxon>Dikarya</taxon>
        <taxon>Ascomycota</taxon>
        <taxon>Pezizomycotina</taxon>
        <taxon>Eurotiomycetes</taxon>
        <taxon>Eurotiomycetidae</taxon>
        <taxon>Onygenales</taxon>
        <taxon>Arthrodermataceae</taxon>
        <taxon>Microsporum</taxon>
    </lineage>
</organism>
<sequence length="398" mass="45425">MAMEKHRIRNPTSKRITRVYTWAYEIQWYCEYFHLFHFLWLIVALIPIAVFAWHVPLTLNTGVMSLLSLWLAGVSITAGYHRLWSHKSYQACTPLQYFYAIWGASSCQWSILWWVRHHRSHHQYLDTDKDPYNAPRGLLYSHIGWLIGLNPEAWGEVNMSDIESNPVVRWQKKYYVLIAALGAFFLPVTIAHFGWNDGLGGFVYCTLVRTAVITQSTFLVNSISHAPWAGTQPYSDASTATNVPIVGFIAAGEGNHNFHHAFPRDYRAGVHWHELDVTQWFIWVCAKLGLAWGLHTTNPIEIKKAILRQKDRAQGVVQELPVMGWGNYLKEVSRGRRLICIDGIIHDITNFIKNHPGGEKILQDVIGTDATNAFYDGHPHSSHAEATLAEMGIAIVRR</sequence>
<dbReference type="eggNOG" id="KOG1600">
    <property type="taxonomic scope" value="Eukaryota"/>
</dbReference>
<dbReference type="InterPro" id="IPR036400">
    <property type="entry name" value="Cyt_B5-like_heme/steroid_sf"/>
</dbReference>
<keyword evidence="6 14" id="KW-0479">Metal-binding</keyword>
<dbReference type="RefSeq" id="XP_002844001.1">
    <property type="nucleotide sequence ID" value="XM_002843955.1"/>
</dbReference>
<dbReference type="PIRSF" id="PIRSF000345">
    <property type="entry name" value="OLE1"/>
    <property type="match status" value="1"/>
</dbReference>
<dbReference type="PROSITE" id="PS00191">
    <property type="entry name" value="CYTOCHROME_B5_1"/>
    <property type="match status" value="1"/>
</dbReference>
<evidence type="ECO:0000256" key="2">
    <source>
        <dbReference type="ARBA" id="ARBA00009295"/>
    </source>
</evidence>
<dbReference type="Pfam" id="PF00487">
    <property type="entry name" value="FA_desaturase"/>
    <property type="match status" value="1"/>
</dbReference>
<dbReference type="AlphaFoldDB" id="C5FXC5"/>
<evidence type="ECO:0000256" key="4">
    <source>
        <dbReference type="ARBA" id="ARBA00022617"/>
    </source>
</evidence>
<evidence type="ECO:0000256" key="10">
    <source>
        <dbReference type="ARBA" id="ARBA00023004"/>
    </source>
</evidence>
<dbReference type="GO" id="GO:0006636">
    <property type="term" value="P:unsaturated fatty acid biosynthetic process"/>
    <property type="evidence" value="ECO:0007669"/>
    <property type="project" value="UniProtKB-UniRule"/>
</dbReference>
<dbReference type="GO" id="GO:0005506">
    <property type="term" value="F:iron ion binding"/>
    <property type="evidence" value="ECO:0007669"/>
    <property type="project" value="TreeGrafter"/>
</dbReference>
<feature type="transmembrane region" description="Helical" evidence="15">
    <location>
        <begin position="35"/>
        <end position="55"/>
    </location>
</feature>
<dbReference type="CDD" id="cd03505">
    <property type="entry name" value="Delta9-FADS-like"/>
    <property type="match status" value="1"/>
</dbReference>
<protein>
    <recommendedName>
        <fullName evidence="14">Acyl-CoA desaturase</fullName>
        <ecNumber evidence="14">1.14.19.1</ecNumber>
    </recommendedName>
</protein>
<keyword evidence="13 14" id="KW-0275">Fatty acid biosynthesis</keyword>
<dbReference type="Proteomes" id="UP000002035">
    <property type="component" value="Unassembled WGS sequence"/>
</dbReference>
<keyword evidence="14" id="KW-0813">Transport</keyword>
<dbReference type="GO" id="GO:0020037">
    <property type="term" value="F:heme binding"/>
    <property type="evidence" value="ECO:0007669"/>
    <property type="project" value="InterPro"/>
</dbReference>
<keyword evidence="7 14" id="KW-0276">Fatty acid metabolism</keyword>
<dbReference type="OMA" id="CHRSYRA"/>
<dbReference type="HOGENOM" id="CLU_027359_3_2_1"/>
<evidence type="ECO:0000256" key="8">
    <source>
        <dbReference type="ARBA" id="ARBA00022989"/>
    </source>
</evidence>
<comment type="function">
    <text evidence="14">Stearoyl-CoA desaturase that utilizes O(2) and electrons from reduced cytochrome b5 to introduce the first double bond into saturated fatty acyl-CoA substrates.</text>
</comment>
<dbReference type="PROSITE" id="PS00476">
    <property type="entry name" value="FATTY_ACID_DESATUR_1"/>
    <property type="match status" value="1"/>
</dbReference>
<dbReference type="GeneID" id="9225563"/>
<evidence type="ECO:0000256" key="14">
    <source>
        <dbReference type="PIRNR" id="PIRNR000345"/>
    </source>
</evidence>
<feature type="transmembrane region" description="Helical" evidence="15">
    <location>
        <begin position="174"/>
        <end position="195"/>
    </location>
</feature>
<keyword evidence="12 15" id="KW-0472">Membrane</keyword>
<feature type="transmembrane region" description="Helical" evidence="15">
    <location>
        <begin position="61"/>
        <end position="80"/>
    </location>
</feature>
<comment type="catalytic activity">
    <reaction evidence="14">
        <text>octadecanoyl-CoA + 2 Fe(II)-[cytochrome b5] + O2 + 2 H(+) = (9Z)-octadecenoyl-CoA + 2 Fe(III)-[cytochrome b5] + 2 H2O</text>
        <dbReference type="Rhea" id="RHEA:19721"/>
        <dbReference type="Rhea" id="RHEA-COMP:10438"/>
        <dbReference type="Rhea" id="RHEA-COMP:10439"/>
        <dbReference type="ChEBI" id="CHEBI:15377"/>
        <dbReference type="ChEBI" id="CHEBI:15378"/>
        <dbReference type="ChEBI" id="CHEBI:15379"/>
        <dbReference type="ChEBI" id="CHEBI:29033"/>
        <dbReference type="ChEBI" id="CHEBI:29034"/>
        <dbReference type="ChEBI" id="CHEBI:57387"/>
        <dbReference type="ChEBI" id="CHEBI:57394"/>
        <dbReference type="EC" id="1.14.19.1"/>
    </reaction>
</comment>
<dbReference type="InterPro" id="IPR009160">
    <property type="entry name" value="Acyl-CoA_deSatase_haem/ster-bd"/>
</dbReference>
<keyword evidence="10 14" id="KW-0408">Iron</keyword>
<feature type="domain" description="Cytochrome b5 heme-binding" evidence="16">
    <location>
        <begin position="339"/>
        <end position="397"/>
    </location>
</feature>
<evidence type="ECO:0000256" key="5">
    <source>
        <dbReference type="ARBA" id="ARBA00022692"/>
    </source>
</evidence>
<dbReference type="GO" id="GO:0004768">
    <property type="term" value="F:stearoyl-CoA 9-desaturase activity"/>
    <property type="evidence" value="ECO:0007669"/>
    <property type="project" value="UniProtKB-UniRule"/>
</dbReference>
<evidence type="ECO:0000259" key="16">
    <source>
        <dbReference type="PROSITE" id="PS50255"/>
    </source>
</evidence>
<proteinExistence type="inferred from homology"/>
<dbReference type="InterPro" id="IPR001199">
    <property type="entry name" value="Cyt_B5-like_heme/steroid-bd"/>
</dbReference>
<dbReference type="STRING" id="554155.C5FXC5"/>
<evidence type="ECO:0000256" key="9">
    <source>
        <dbReference type="ARBA" id="ARBA00023002"/>
    </source>
</evidence>
<keyword evidence="3 14" id="KW-0444">Lipid biosynthesis</keyword>
<dbReference type="Gene3D" id="3.10.120.10">
    <property type="entry name" value="Cytochrome b5-like heme/steroid binding domain"/>
    <property type="match status" value="1"/>
</dbReference>
<dbReference type="VEuPathDB" id="FungiDB:MCYG_07784"/>
<evidence type="ECO:0000313" key="18">
    <source>
        <dbReference type="Proteomes" id="UP000002035"/>
    </source>
</evidence>
<dbReference type="OrthoDB" id="10260134at2759"/>
<name>C5FXC5_ARTOC</name>
<dbReference type="SUPFAM" id="SSF55856">
    <property type="entry name" value="Cytochrome b5-like heme/steroid binding domain"/>
    <property type="match status" value="1"/>
</dbReference>
<dbReference type="EMBL" id="DS995707">
    <property type="protein sequence ID" value="EEQ34965.1"/>
    <property type="molecule type" value="Genomic_DNA"/>
</dbReference>
<evidence type="ECO:0000256" key="3">
    <source>
        <dbReference type="ARBA" id="ARBA00022516"/>
    </source>
</evidence>
<comment type="subcellular location">
    <subcellularLocation>
        <location evidence="1">Membrane</location>
        <topology evidence="1">Multi-pass membrane protein</topology>
    </subcellularLocation>
</comment>
<dbReference type="PANTHER" id="PTHR11351:SF31">
    <property type="entry name" value="DESATURASE 1, ISOFORM A-RELATED"/>
    <property type="match status" value="1"/>
</dbReference>
<keyword evidence="5 15" id="KW-0812">Transmembrane</keyword>
<dbReference type="InterPro" id="IPR001522">
    <property type="entry name" value="FADS-1_CS"/>
</dbReference>
<dbReference type="EC" id="1.14.19.1" evidence="14"/>
<dbReference type="Pfam" id="PF00173">
    <property type="entry name" value="Cyt-b5"/>
    <property type="match status" value="1"/>
</dbReference>
<evidence type="ECO:0000256" key="1">
    <source>
        <dbReference type="ARBA" id="ARBA00004141"/>
    </source>
</evidence>
<accession>C5FXC5</accession>
<evidence type="ECO:0000256" key="15">
    <source>
        <dbReference type="SAM" id="Phobius"/>
    </source>
</evidence>
<keyword evidence="4 14" id="KW-0349">Heme</keyword>
<dbReference type="PRINTS" id="PR00075">
    <property type="entry name" value="FACDDSATRASE"/>
</dbReference>
<dbReference type="SMART" id="SM01117">
    <property type="entry name" value="Cyt-b5"/>
    <property type="match status" value="1"/>
</dbReference>
<comment type="cofactor">
    <cofactor evidence="14">
        <name>Fe(2+)</name>
        <dbReference type="ChEBI" id="CHEBI:29033"/>
    </cofactor>
    <text evidence="14">Expected to bind 2 Fe(2+) ions per subunit.</text>
</comment>